<dbReference type="Proteomes" id="UP001141629">
    <property type="component" value="Unassembled WGS sequence"/>
</dbReference>
<evidence type="ECO:0000259" key="3">
    <source>
        <dbReference type="Pfam" id="PF00534"/>
    </source>
</evidence>
<keyword evidence="1" id="KW-0328">Glycosyltransferase</keyword>
<evidence type="ECO:0000259" key="4">
    <source>
        <dbReference type="Pfam" id="PF13579"/>
    </source>
</evidence>
<dbReference type="AlphaFoldDB" id="A0A9X2YLA4"/>
<dbReference type="GO" id="GO:1903509">
    <property type="term" value="P:liposaccharide metabolic process"/>
    <property type="evidence" value="ECO:0007669"/>
    <property type="project" value="UniProtKB-ARBA"/>
</dbReference>
<dbReference type="Pfam" id="PF00534">
    <property type="entry name" value="Glycos_transf_1"/>
    <property type="match status" value="1"/>
</dbReference>
<accession>A0A9X2YLA4</accession>
<dbReference type="InterPro" id="IPR050194">
    <property type="entry name" value="Glycosyltransferase_grp1"/>
</dbReference>
<keyword evidence="6" id="KW-1185">Reference proteome</keyword>
<keyword evidence="2" id="KW-0808">Transferase</keyword>
<dbReference type="Pfam" id="PF13579">
    <property type="entry name" value="Glyco_trans_4_4"/>
    <property type="match status" value="1"/>
</dbReference>
<comment type="caution">
    <text evidence="5">The sequence shown here is derived from an EMBL/GenBank/DDBJ whole genome shotgun (WGS) entry which is preliminary data.</text>
</comment>
<dbReference type="InterPro" id="IPR028098">
    <property type="entry name" value="Glyco_trans_4-like_N"/>
</dbReference>
<reference evidence="5" key="2">
    <citation type="journal article" date="2022" name="BMC Genomics">
        <title>Comparative genome analysis of mycobacteria focusing on tRNA and non-coding RNA.</title>
        <authorList>
            <person name="Behra P.R.K."/>
            <person name="Pettersson B.M.F."/>
            <person name="Ramesh M."/>
            <person name="Das S."/>
            <person name="Dasgupta S."/>
            <person name="Kirsebom L.A."/>
        </authorList>
    </citation>
    <scope>NUCLEOTIDE SEQUENCE</scope>
    <source>
        <strain evidence="5">DSM 44838</strain>
    </source>
</reference>
<dbReference type="Gene3D" id="3.40.50.2000">
    <property type="entry name" value="Glycogen Phosphorylase B"/>
    <property type="match status" value="2"/>
</dbReference>
<dbReference type="RefSeq" id="WP_372512535.1">
    <property type="nucleotide sequence ID" value="NZ_JACKVK010000008.1"/>
</dbReference>
<dbReference type="GO" id="GO:0016757">
    <property type="term" value="F:glycosyltransferase activity"/>
    <property type="evidence" value="ECO:0007669"/>
    <property type="project" value="UniProtKB-KW"/>
</dbReference>
<evidence type="ECO:0000256" key="1">
    <source>
        <dbReference type="ARBA" id="ARBA00022676"/>
    </source>
</evidence>
<reference evidence="5" key="1">
    <citation type="submission" date="2020-07" db="EMBL/GenBank/DDBJ databases">
        <authorList>
            <person name="Pettersson B.M.F."/>
            <person name="Behra P.R.K."/>
            <person name="Ramesh M."/>
            <person name="Das S."/>
            <person name="Dasgupta S."/>
            <person name="Kirsebom L.A."/>
        </authorList>
    </citation>
    <scope>NUCLEOTIDE SEQUENCE</scope>
    <source>
        <strain evidence="5">DSM 44838</strain>
    </source>
</reference>
<feature type="domain" description="Glycosyltransferase subfamily 4-like N-terminal" evidence="4">
    <location>
        <begin position="18"/>
        <end position="173"/>
    </location>
</feature>
<evidence type="ECO:0000313" key="6">
    <source>
        <dbReference type="Proteomes" id="UP001141629"/>
    </source>
</evidence>
<organism evidence="5 6">
    <name type="scientific">Mycobacterium yunnanensis</name>
    <dbReference type="NCBI Taxonomy" id="368477"/>
    <lineage>
        <taxon>Bacteria</taxon>
        <taxon>Bacillati</taxon>
        <taxon>Actinomycetota</taxon>
        <taxon>Actinomycetes</taxon>
        <taxon>Mycobacteriales</taxon>
        <taxon>Mycobacteriaceae</taxon>
        <taxon>Mycobacterium</taxon>
    </lineage>
</organism>
<feature type="domain" description="Glycosyl transferase family 1" evidence="3">
    <location>
        <begin position="182"/>
        <end position="337"/>
    </location>
</feature>
<dbReference type="PANTHER" id="PTHR45947">
    <property type="entry name" value="SULFOQUINOVOSYL TRANSFERASE SQD2"/>
    <property type="match status" value="1"/>
</dbReference>
<proteinExistence type="predicted"/>
<protein>
    <submittedName>
        <fullName evidence="5">Glycosyltransferase</fullName>
    </submittedName>
</protein>
<dbReference type="GO" id="GO:1901137">
    <property type="term" value="P:carbohydrate derivative biosynthetic process"/>
    <property type="evidence" value="ECO:0007669"/>
    <property type="project" value="UniProtKB-ARBA"/>
</dbReference>
<evidence type="ECO:0000256" key="2">
    <source>
        <dbReference type="ARBA" id="ARBA00022679"/>
    </source>
</evidence>
<evidence type="ECO:0000313" key="5">
    <source>
        <dbReference type="EMBL" id="MCV7421498.1"/>
    </source>
</evidence>
<dbReference type="PANTHER" id="PTHR45947:SF3">
    <property type="entry name" value="SULFOQUINOVOSYL TRANSFERASE SQD2"/>
    <property type="match status" value="1"/>
</dbReference>
<dbReference type="InterPro" id="IPR001296">
    <property type="entry name" value="Glyco_trans_1"/>
</dbReference>
<name>A0A9X2YLA4_9MYCO</name>
<dbReference type="GO" id="GO:0008610">
    <property type="term" value="P:lipid biosynthetic process"/>
    <property type="evidence" value="ECO:0007669"/>
    <property type="project" value="UniProtKB-ARBA"/>
</dbReference>
<gene>
    <name evidence="5" type="ORF">H7K45_13195</name>
</gene>
<dbReference type="EMBL" id="JACKVK010000008">
    <property type="protein sequence ID" value="MCV7421498.1"/>
    <property type="molecule type" value="Genomic_DNA"/>
</dbReference>
<sequence length="364" mass="40230">MKIAHYSTFLSRSAGGLFYSVSGLANAQAEAGADVFVVGGADHYLELDRKQWRSVDLRPHQLSTGSYGLSLQALRDLTRCKPDLIHVHGIWSAASLYARVFSSAGIPVVVSPRGMLDRWILARRSPVKRVHGALLERPTLRKAHVHALNLSEYESVKRYLPAAAARTFVVPNGVSEHTDKEPRKRTGVLYIGRLHAKKQVIELARHWRSTPDLQDIELTIAGWGDSDYEGRLVEEIAGVDNVRFVGSLYGEEKRIALSSARFFILPSLSEGLPMAVLEALQAGAIPVITDKCNLPEVLDAGVALRIKTNFEDTAKVVTDAERRSEEDLARLSAAGREFSRRYLWPSIAQQMAAHYDSILAGSRP</sequence>
<dbReference type="SUPFAM" id="SSF53756">
    <property type="entry name" value="UDP-Glycosyltransferase/glycogen phosphorylase"/>
    <property type="match status" value="1"/>
</dbReference>